<dbReference type="Pfam" id="PF14280">
    <property type="entry name" value="DUF4365"/>
    <property type="match status" value="1"/>
</dbReference>
<dbReference type="SUPFAM" id="SSF81901">
    <property type="entry name" value="HCP-like"/>
    <property type="match status" value="1"/>
</dbReference>
<proteinExistence type="predicted"/>
<feature type="domain" description="DUF4365" evidence="1">
    <location>
        <begin position="2"/>
        <end position="118"/>
    </location>
</feature>
<dbReference type="InterPro" id="IPR025375">
    <property type="entry name" value="DUF4365"/>
</dbReference>
<gene>
    <name evidence="2" type="ORF">GCM10010178_03330</name>
</gene>
<evidence type="ECO:0000259" key="1">
    <source>
        <dbReference type="Pfam" id="PF14280"/>
    </source>
</evidence>
<name>A0ABQ2U9V8_9PSEU</name>
<dbReference type="InterPro" id="IPR011990">
    <property type="entry name" value="TPR-like_helical_dom_sf"/>
</dbReference>
<keyword evidence="3" id="KW-1185">Reference proteome</keyword>
<dbReference type="Gene3D" id="1.25.40.10">
    <property type="entry name" value="Tetratricopeptide repeat domain"/>
    <property type="match status" value="1"/>
</dbReference>
<comment type="caution">
    <text evidence="2">The sequence shown here is derived from an EMBL/GenBank/DDBJ whole genome shotgun (WGS) entry which is preliminary data.</text>
</comment>
<reference evidence="3" key="1">
    <citation type="journal article" date="2019" name="Int. J. Syst. Evol. Microbiol.">
        <title>The Global Catalogue of Microorganisms (GCM) 10K type strain sequencing project: providing services to taxonomists for standard genome sequencing and annotation.</title>
        <authorList>
            <consortium name="The Broad Institute Genomics Platform"/>
            <consortium name="The Broad Institute Genome Sequencing Center for Infectious Disease"/>
            <person name="Wu L."/>
            <person name="Ma J."/>
        </authorList>
    </citation>
    <scope>NUCLEOTIDE SEQUENCE [LARGE SCALE GENOMIC DNA]</scope>
    <source>
        <strain evidence="3">JCM 3296</strain>
    </source>
</reference>
<dbReference type="EMBL" id="BMRE01000001">
    <property type="protein sequence ID" value="GGU15164.1"/>
    <property type="molecule type" value="Genomic_DNA"/>
</dbReference>
<evidence type="ECO:0000313" key="3">
    <source>
        <dbReference type="Proteomes" id="UP000649573"/>
    </source>
</evidence>
<sequence length="926" mass="101148">MFREPGEEDLGIDAHFEIVEDGKSLGLLLAVQIKSGRSWFESPAEGGWWFRPDQDHVEYWLSHSIPVIVVLADNESSTCYWQHVSASTLIKSRKRGWKLLVPSTHVLDASAVVPLREVAEVAALEARGHVGVPIGELDAGALEVHGTLSSVHTPLELSEYRFRAHDARLNELLEDAMGPQAKSGIAVLVAISGAGKTRALYEALHRPVPMEPATTSLAESGWQVWPAVNPLPPRRFLHELGRVGPRTVVWLNEAQRYLLEPDPSLRAAIATALRELLADETRGPVLVMATLWHRYWAQITAKPAPEKSDELVAARRLIEGGYVRVPDTFTNAEVAEARRSGDRLLAAAANRATGTNVTQYLAGAPELLRRYKTACPAQQAIIHAAMDARRLGHEEILSEDFLSAAARCYLNSEEAEQSADDPSWFGTAIADLIAPGVASEPVLRLSALGYRLDDVLDEEGRTSRIFEFPPEGFWTAAMESDLRTDNRVRLAESAAARLRMQIAARLYEAVGTEVGGEGLYAIAMHCERKGARQQAETLARRAAELGYADALKSLAMWRRGRGGEHDPFVQQLLWEAAEGGDVDALDELATTLERAGDSEGAEALARKAVELGSWKAVVSIAGWRAIEDQGEARAMVASLPDHMRAAAMTRFALELDEVDDHDEAEEVALVLLGSGHSQAAVELADRWAQHDRKPQAARLLDRVGLPKSVEEALRVALTRISLRDYPSAIKVVLDQVGIDLGHAPTDIHDHEVIARRLAAFAQTHSATVVRELEFVLRRLDEEHLVAYLHTDMRPAPSDEPEPAEVNVAVSHADDDLEGTMYEVADAYATLAGYHAKRGDFAEAEVLAYRAAEAGSSDGLEQLSRELAERGNRAEADRLALCAVNMTSDWQGYGSSESAWAALAQARKDDALLTLGLDADGNTAPSW</sequence>
<accession>A0ABQ2U9V8</accession>
<protein>
    <recommendedName>
        <fullName evidence="1">DUF4365 domain-containing protein</fullName>
    </recommendedName>
</protein>
<dbReference type="Proteomes" id="UP000649573">
    <property type="component" value="Unassembled WGS sequence"/>
</dbReference>
<organism evidence="2 3">
    <name type="scientific">Lentzea flava</name>
    <dbReference type="NCBI Taxonomy" id="103732"/>
    <lineage>
        <taxon>Bacteria</taxon>
        <taxon>Bacillati</taxon>
        <taxon>Actinomycetota</taxon>
        <taxon>Actinomycetes</taxon>
        <taxon>Pseudonocardiales</taxon>
        <taxon>Pseudonocardiaceae</taxon>
        <taxon>Lentzea</taxon>
    </lineage>
</organism>
<evidence type="ECO:0000313" key="2">
    <source>
        <dbReference type="EMBL" id="GGU15164.1"/>
    </source>
</evidence>